<evidence type="ECO:0000313" key="9">
    <source>
        <dbReference type="EMBL" id="KQB03055.1"/>
    </source>
</evidence>
<name>A0A067B643_VIBMT</name>
<dbReference type="GeneID" id="88785142"/>
<evidence type="ECO:0000256" key="6">
    <source>
        <dbReference type="ARBA" id="ARBA00047110"/>
    </source>
</evidence>
<evidence type="ECO:0000313" key="8">
    <source>
        <dbReference type="EMBL" id="KDO13844.1"/>
    </source>
</evidence>
<dbReference type="SUPFAM" id="SSF57716">
    <property type="entry name" value="Glucocorticoid receptor-like (DNA-binding domain)"/>
    <property type="match status" value="1"/>
</dbReference>
<reference evidence="8 11" key="1">
    <citation type="submission" date="2014-04" db="EMBL/GenBank/DDBJ databases">
        <title>Vibrio metecus sp. nov., a close relative of Vibrio cholerae isolated from coastal brackish ponds and clinical specimens.</title>
        <authorList>
            <person name="Kirchberger P.C."/>
            <person name="Turnsek M."/>
            <person name="Hunt D.E."/>
            <person name="Haley B.J."/>
            <person name="Colwell R."/>
            <person name="Polz M.F."/>
            <person name="Tarr C.L."/>
            <person name="Boucher Y."/>
        </authorList>
    </citation>
    <scope>NUCLEOTIDE SEQUENCE [LARGE SCALE GENOMIC DNA]</scope>
    <source>
        <strain evidence="8">OP3H</strain>
        <strain evidence="11">PPCK-2014</strain>
    </source>
</reference>
<evidence type="ECO:0000256" key="7">
    <source>
        <dbReference type="HAMAP-Rule" id="MF_00537"/>
    </source>
</evidence>
<dbReference type="PANTHER" id="PTHR19836">
    <property type="entry name" value="30S RIBOSOMAL PROTEIN S14"/>
    <property type="match status" value="1"/>
</dbReference>
<evidence type="ECO:0000256" key="5">
    <source>
        <dbReference type="ARBA" id="ARBA00035167"/>
    </source>
</evidence>
<evidence type="ECO:0000256" key="4">
    <source>
        <dbReference type="ARBA" id="ARBA00023274"/>
    </source>
</evidence>
<keyword evidence="7" id="KW-0694">RNA-binding</keyword>
<comment type="caution">
    <text evidence="9">The sequence shown here is derived from an EMBL/GenBank/DDBJ whole genome shotgun (WGS) entry which is preliminary data.</text>
</comment>
<dbReference type="PROSITE" id="PS00527">
    <property type="entry name" value="RIBOSOMAL_S14"/>
    <property type="match status" value="1"/>
</dbReference>
<dbReference type="Proteomes" id="UP000027331">
    <property type="component" value="Unassembled WGS sequence"/>
</dbReference>
<dbReference type="GO" id="GO:0005737">
    <property type="term" value="C:cytoplasm"/>
    <property type="evidence" value="ECO:0007669"/>
    <property type="project" value="UniProtKB-ARBA"/>
</dbReference>
<evidence type="ECO:0000256" key="2">
    <source>
        <dbReference type="ARBA" id="ARBA00009083"/>
    </source>
</evidence>
<dbReference type="Pfam" id="PF00253">
    <property type="entry name" value="Ribosomal_S14"/>
    <property type="match status" value="1"/>
</dbReference>
<dbReference type="PATRIC" id="fig|1481663.10.peg.1527"/>
<dbReference type="InterPro" id="IPR023036">
    <property type="entry name" value="Ribosomal_uS14_bac/plastid"/>
</dbReference>
<accession>A0A067B643</accession>
<reference evidence="13" key="4">
    <citation type="submission" date="2017-07" db="EMBL/GenBank/DDBJ databases">
        <authorList>
            <person name="Boucher Y."/>
            <person name="Orata F.D."/>
        </authorList>
    </citation>
    <scope>NUCLEOTIDE SEQUENCE [LARGE SCALE GENOMIC DNA]</scope>
    <source>
        <strain evidence="13">OYP9E10</strain>
    </source>
</reference>
<keyword evidence="7" id="KW-0699">rRNA-binding</keyword>
<evidence type="ECO:0000256" key="3">
    <source>
        <dbReference type="ARBA" id="ARBA00022980"/>
    </source>
</evidence>
<evidence type="ECO:0000313" key="13">
    <source>
        <dbReference type="Proteomes" id="UP000216173"/>
    </source>
</evidence>
<dbReference type="GO" id="GO:0015935">
    <property type="term" value="C:small ribosomal subunit"/>
    <property type="evidence" value="ECO:0007669"/>
    <property type="project" value="TreeGrafter"/>
</dbReference>
<keyword evidence="4 7" id="KW-0687">Ribonucleoprotein</keyword>
<dbReference type="HAMAP" id="MF_00537">
    <property type="entry name" value="Ribosomal_uS14_1"/>
    <property type="match status" value="1"/>
</dbReference>
<dbReference type="GO" id="GO:0003735">
    <property type="term" value="F:structural constituent of ribosome"/>
    <property type="evidence" value="ECO:0007669"/>
    <property type="project" value="InterPro"/>
</dbReference>
<evidence type="ECO:0000313" key="12">
    <source>
        <dbReference type="Proteomes" id="UP000050491"/>
    </source>
</evidence>
<comment type="function">
    <text evidence="1 7">Binds 16S rRNA, required for the assembly of 30S particles and may also be responsible for determining the conformation of the 16S rRNA at the A site.</text>
</comment>
<reference evidence="9 12" key="2">
    <citation type="journal article" date="2015" name="Genome Biol. Evol.">
        <title>The Dynamics of Genetic Interactions between Vibrio metoecus and Vibrio cholerae, Two Close Relatives Co-Occurring in the Environment.</title>
        <authorList>
            <person name="Orata F.D."/>
            <person name="Kirchberger P.C."/>
            <person name="Meheust R."/>
            <person name="Barlow E.J."/>
            <person name="Tarr C.L."/>
            <person name="Boucher Y."/>
        </authorList>
    </citation>
    <scope>NUCLEOTIDE SEQUENCE [LARGE SCALE GENOMIC DNA]</scope>
    <source>
        <strain evidence="9 12">YB5B04</strain>
    </source>
</reference>
<keyword evidence="3 7" id="KW-0689">Ribosomal protein</keyword>
<reference evidence="10" key="3">
    <citation type="submission" date="2017-07" db="EMBL/GenBank/DDBJ databases">
        <authorList>
            <person name="Sun Z.S."/>
            <person name="Albrecht U."/>
            <person name="Echele G."/>
            <person name="Lee C.C."/>
        </authorList>
    </citation>
    <scope>NUCLEOTIDE SEQUENCE [LARGE SCALE GENOMIC DNA]</scope>
    <source>
        <strain evidence="10">OYP9E10</strain>
    </source>
</reference>
<protein>
    <recommendedName>
        <fullName evidence="5 7">Small ribosomal subunit protein uS14</fullName>
    </recommendedName>
</protein>
<dbReference type="InterPro" id="IPR001209">
    <property type="entry name" value="Ribosomal_uS14"/>
</dbReference>
<dbReference type="GO" id="GO:0019843">
    <property type="term" value="F:rRNA binding"/>
    <property type="evidence" value="ECO:0007669"/>
    <property type="project" value="UniProtKB-UniRule"/>
</dbReference>
<dbReference type="AlphaFoldDB" id="A0A067B643"/>
<dbReference type="NCBIfam" id="NF006477">
    <property type="entry name" value="PRK08881.1"/>
    <property type="match status" value="1"/>
</dbReference>
<dbReference type="SMR" id="A0A067B643"/>
<evidence type="ECO:0000256" key="1">
    <source>
        <dbReference type="ARBA" id="ARBA00003686"/>
    </source>
</evidence>
<dbReference type="EMBL" id="JJMN01000062">
    <property type="protein sequence ID" value="KDO13844.1"/>
    <property type="molecule type" value="Genomic_DNA"/>
</dbReference>
<dbReference type="RefSeq" id="WP_001118926.1">
    <property type="nucleotide sequence ID" value="NZ_ACZT01000021.1"/>
</dbReference>
<dbReference type="InterPro" id="IPR018271">
    <property type="entry name" value="Ribosomal_uS14_CS"/>
</dbReference>
<comment type="similarity">
    <text evidence="2 7">Belongs to the universal ribosomal protein uS14 family.</text>
</comment>
<dbReference type="Proteomes" id="UP000216173">
    <property type="component" value="Unassembled WGS sequence"/>
</dbReference>
<dbReference type="GO" id="GO:0006412">
    <property type="term" value="P:translation"/>
    <property type="evidence" value="ECO:0007669"/>
    <property type="project" value="UniProtKB-UniRule"/>
</dbReference>
<keyword evidence="11" id="KW-1185">Reference proteome</keyword>
<dbReference type="Proteomes" id="UP000050491">
    <property type="component" value="Unassembled WGS sequence"/>
</dbReference>
<dbReference type="Gene3D" id="1.10.287.1480">
    <property type="match status" value="1"/>
</dbReference>
<evidence type="ECO:0000313" key="11">
    <source>
        <dbReference type="Proteomes" id="UP000027331"/>
    </source>
</evidence>
<gene>
    <name evidence="7 9" type="primary">rpsN</name>
    <name evidence="10" type="ORF">CGU03_15150</name>
    <name evidence="8" type="ORF">DP83_15720</name>
    <name evidence="9" type="ORF">XV92_05785</name>
</gene>
<dbReference type="OrthoDB" id="9810484at2"/>
<dbReference type="FunFam" id="1.10.287.1480:FF:000001">
    <property type="entry name" value="30S ribosomal protein S14"/>
    <property type="match status" value="1"/>
</dbReference>
<dbReference type="EMBL" id="NMSH01000029">
    <property type="protein sequence ID" value="PAR19759.1"/>
    <property type="molecule type" value="Genomic_DNA"/>
</dbReference>
<proteinExistence type="inferred from homology"/>
<organism evidence="9 12">
    <name type="scientific">Vibrio metoecus</name>
    <dbReference type="NCBI Taxonomy" id="1481663"/>
    <lineage>
        <taxon>Bacteria</taxon>
        <taxon>Pseudomonadati</taxon>
        <taxon>Pseudomonadota</taxon>
        <taxon>Gammaproteobacteria</taxon>
        <taxon>Vibrionales</taxon>
        <taxon>Vibrionaceae</taxon>
        <taxon>Vibrio</taxon>
    </lineage>
</organism>
<dbReference type="PANTHER" id="PTHR19836:SF19">
    <property type="entry name" value="SMALL RIBOSOMAL SUBUNIT PROTEIN US14M"/>
    <property type="match status" value="1"/>
</dbReference>
<comment type="subunit">
    <text evidence="6 7">Part of the 30S ribosomal subunit. Contacts proteins S3 and S10.</text>
</comment>
<dbReference type="GeneID" id="94012765"/>
<evidence type="ECO:0000313" key="10">
    <source>
        <dbReference type="EMBL" id="PAR19759.1"/>
    </source>
</evidence>
<dbReference type="EMBL" id="LBGP01000008">
    <property type="protein sequence ID" value="KQB03055.1"/>
    <property type="molecule type" value="Genomic_DNA"/>
</dbReference>
<sequence>MAKQSMKAREEKRAKLVAQFAEKRATLKAIISDVNASEEDRWNAVLKLQSLPRDSSRSRQRNRCNQTGRPHGFLRKFGLSRIKVREACMKGEIPGLRKASW</sequence>